<organism evidence="1">
    <name type="scientific">marine sediment metagenome</name>
    <dbReference type="NCBI Taxonomy" id="412755"/>
    <lineage>
        <taxon>unclassified sequences</taxon>
        <taxon>metagenomes</taxon>
        <taxon>ecological metagenomes</taxon>
    </lineage>
</organism>
<dbReference type="EMBL" id="BART01029583">
    <property type="protein sequence ID" value="GAH08467.1"/>
    <property type="molecule type" value="Genomic_DNA"/>
</dbReference>
<gene>
    <name evidence="1" type="ORF">S01H4_51868</name>
</gene>
<sequence>MKILNGTGCIEDLNYKKGSSGWFYKLKIDGRNYNGFEKDFQTSKPIEAYKRLREEEFNLGDEVVFEYSEHEKDGTTYKNLLKISKAEDEQLGETGAGVPTGGSYVPNFVEKKKEPTYNDRMVRMNALRHAINFFELNKEVVAMNLKEGDSLNQA</sequence>
<accession>X1CL68</accession>
<protein>
    <submittedName>
        <fullName evidence="1">Uncharacterized protein</fullName>
    </submittedName>
</protein>
<reference evidence="1" key="1">
    <citation type="journal article" date="2014" name="Front. Microbiol.">
        <title>High frequency of phylogenetically diverse reductive dehalogenase-homologous genes in deep subseafloor sedimentary metagenomes.</title>
        <authorList>
            <person name="Kawai M."/>
            <person name="Futagami T."/>
            <person name="Toyoda A."/>
            <person name="Takaki Y."/>
            <person name="Nishi S."/>
            <person name="Hori S."/>
            <person name="Arai W."/>
            <person name="Tsubouchi T."/>
            <person name="Morono Y."/>
            <person name="Uchiyama I."/>
            <person name="Ito T."/>
            <person name="Fujiyama A."/>
            <person name="Inagaki F."/>
            <person name="Takami H."/>
        </authorList>
    </citation>
    <scope>NUCLEOTIDE SEQUENCE</scope>
    <source>
        <strain evidence="1">Expedition CK06-06</strain>
    </source>
</reference>
<evidence type="ECO:0000313" key="1">
    <source>
        <dbReference type="EMBL" id="GAH08467.1"/>
    </source>
</evidence>
<feature type="non-terminal residue" evidence="1">
    <location>
        <position position="154"/>
    </location>
</feature>
<proteinExistence type="predicted"/>
<dbReference type="AlphaFoldDB" id="X1CL68"/>
<comment type="caution">
    <text evidence="1">The sequence shown here is derived from an EMBL/GenBank/DDBJ whole genome shotgun (WGS) entry which is preliminary data.</text>
</comment>
<name>X1CL68_9ZZZZ</name>